<dbReference type="EMBL" id="LN610406">
    <property type="protein sequence ID" value="CEF82722.1"/>
    <property type="molecule type" value="Genomic_DNA"/>
</dbReference>
<organism evidence="1">
    <name type="scientific">Leuconostoc citreum</name>
    <dbReference type="NCBI Taxonomy" id="33964"/>
    <lineage>
        <taxon>Bacteria</taxon>
        <taxon>Bacillati</taxon>
        <taxon>Bacillota</taxon>
        <taxon>Bacilli</taxon>
        <taxon>Lactobacillales</taxon>
        <taxon>Lactobacillaceae</taxon>
        <taxon>Leuconostoc</taxon>
    </lineage>
</organism>
<sequence>MYNNKKIVVDYRN</sequence>
<gene>
    <name evidence="1" type="ORF">BN962_p00021</name>
</gene>
<name>A0A098DPH6_LEUCI</name>
<evidence type="ECO:0000313" key="1">
    <source>
        <dbReference type="EMBL" id="CEF82722.1"/>
    </source>
</evidence>
<geneLocation type="plasmid" evidence="1">
    <name>1</name>
</geneLocation>
<keyword evidence="1" id="KW-0614">Plasmid</keyword>
<reference evidence="1" key="1">
    <citation type="submission" date="2014-07" db="EMBL/GenBank/DDBJ databases">
        <authorList>
            <person name="Remaud-Simeon Magali"/>
            <person name="Passerini Delphine"/>
        </authorList>
    </citation>
    <scope>NUCLEOTIDE SEQUENCE</scope>
    <source>
        <strain evidence="1">NRRL B-742</strain>
        <plasmid evidence="1">1</plasmid>
    </source>
</reference>
<proteinExistence type="predicted"/>
<protein>
    <submittedName>
        <fullName evidence="1">Uncharacterized protein</fullName>
    </submittedName>
</protein>
<accession>A0A098DPH6</accession>